<organism evidence="2 3">
    <name type="scientific">Hydrogenophaga borbori</name>
    <dbReference type="NCBI Taxonomy" id="2294117"/>
    <lineage>
        <taxon>Bacteria</taxon>
        <taxon>Pseudomonadati</taxon>
        <taxon>Pseudomonadota</taxon>
        <taxon>Betaproteobacteria</taxon>
        <taxon>Burkholderiales</taxon>
        <taxon>Comamonadaceae</taxon>
        <taxon>Hydrogenophaga</taxon>
    </lineage>
</organism>
<feature type="region of interest" description="Disordered" evidence="1">
    <location>
        <begin position="410"/>
        <end position="512"/>
    </location>
</feature>
<comment type="caution">
    <text evidence="2">The sequence shown here is derived from an EMBL/GenBank/DDBJ whole genome shotgun (WGS) entry which is preliminary data.</text>
</comment>
<dbReference type="AlphaFoldDB" id="A0A372EHX0"/>
<evidence type="ECO:0000313" key="3">
    <source>
        <dbReference type="Proteomes" id="UP000261931"/>
    </source>
</evidence>
<evidence type="ECO:0000313" key="2">
    <source>
        <dbReference type="EMBL" id="RFP78099.1"/>
    </source>
</evidence>
<feature type="region of interest" description="Disordered" evidence="1">
    <location>
        <begin position="15"/>
        <end position="39"/>
    </location>
</feature>
<reference evidence="2 3" key="1">
    <citation type="submission" date="2018-08" db="EMBL/GenBank/DDBJ databases">
        <title>Hydrogenophaga sp. LA-38 isolated from sludge.</title>
        <authorList>
            <person name="Im W.-T."/>
        </authorList>
    </citation>
    <scope>NUCLEOTIDE SEQUENCE [LARGE SCALE GENOMIC DNA]</scope>
    <source>
        <strain evidence="2 3">LA-38</strain>
    </source>
</reference>
<feature type="region of interest" description="Disordered" evidence="1">
    <location>
        <begin position="555"/>
        <end position="588"/>
    </location>
</feature>
<feature type="compositionally biased region" description="Basic residues" evidence="1">
    <location>
        <begin position="670"/>
        <end position="679"/>
    </location>
</feature>
<proteinExistence type="predicted"/>
<feature type="region of interest" description="Disordered" evidence="1">
    <location>
        <begin position="214"/>
        <end position="233"/>
    </location>
</feature>
<name>A0A372EHX0_9BURK</name>
<protein>
    <submittedName>
        <fullName evidence="2">Uncharacterized protein</fullName>
    </submittedName>
</protein>
<evidence type="ECO:0000256" key="1">
    <source>
        <dbReference type="SAM" id="MobiDB-lite"/>
    </source>
</evidence>
<keyword evidence="3" id="KW-1185">Reference proteome</keyword>
<accession>A0A372EHX0</accession>
<feature type="region of interest" description="Disordered" evidence="1">
    <location>
        <begin position="614"/>
        <end position="689"/>
    </location>
</feature>
<dbReference type="Proteomes" id="UP000261931">
    <property type="component" value="Unassembled WGS sequence"/>
</dbReference>
<sequence length="689" mass="75161">MQSIALLDRGTRATANLWRSQADPDMKASSGKKQLPPGQHPLQAVVDRLNKINKKHPGGVLSLQENKTLNPDTVLDLKARRGGLIARVLNPFSHRRQLAETSTEALTFLLKTLDQHQHSLSPEIAKQGRMQLEQLLQRPLGKGLPVQEALHIYQDMLHRQLHQCSDAAARARSADEAYRQGFDDQRQRPPQLPTSQVLAPDHMAHNAQTLSDAYREAAGKASRGEPDAGPPPANLQAGALGQLAPLLQILQTAIDRPDGPQARQLRDVWEGLACPQDIEEAFTPLRFSQHLQTLLQNCSDALQALKQAQSDGDLGEMRTCCEGYVACFEQLIGDLTAAARDLLGAVADGQLPAGLPTPDKVFLLDLGETLLATAKALADGKGPPMANHQSALALLARDNAQLRAVLRHWSRPPRPHHPPPAELTPVGTPTLASPRQPWVRAHRGAEKDSLFKPLRSPRRRPQDRADAGPLRDPSGGLSDADRQTFDRIFSTPEHPRGVASVPRPLAPWKTDPDVDAALSEHLQGLGSDRLVRSPRPVSVPTDEDLSRFLEDIRPTLGPLGEEASDTTPLSPPRPATPPQRRPLPDTHGTTFEQVDAMLAAMPNVELYGDPSFFEFDEPRPLPQATPGPLALSEAEADAPMGRPRLQSSPASMKSAQNAAKNAEQEEAHQRIKQARRLLNRRSPGSRGQA</sequence>
<feature type="compositionally biased region" description="Polar residues" evidence="1">
    <location>
        <begin position="645"/>
        <end position="654"/>
    </location>
</feature>
<feature type="compositionally biased region" description="Basic and acidic residues" evidence="1">
    <location>
        <begin position="214"/>
        <end position="226"/>
    </location>
</feature>
<feature type="compositionally biased region" description="Pro residues" evidence="1">
    <location>
        <begin position="569"/>
        <end position="581"/>
    </location>
</feature>
<gene>
    <name evidence="2" type="ORF">DY262_12315</name>
</gene>
<dbReference type="EMBL" id="QVLS01000007">
    <property type="protein sequence ID" value="RFP78099.1"/>
    <property type="molecule type" value="Genomic_DNA"/>
</dbReference>